<feature type="transmembrane region" description="Helical" evidence="1">
    <location>
        <begin position="122"/>
        <end position="142"/>
    </location>
</feature>
<feature type="transmembrane region" description="Helical" evidence="1">
    <location>
        <begin position="31"/>
        <end position="62"/>
    </location>
</feature>
<dbReference type="InterPro" id="IPR000045">
    <property type="entry name" value="Prepilin_IV_endopep_pep"/>
</dbReference>
<evidence type="ECO:0000313" key="3">
    <source>
        <dbReference type="EMBL" id="AIQ70257.1"/>
    </source>
</evidence>
<keyword evidence="1" id="KW-0812">Transmembrane</keyword>
<keyword evidence="1" id="KW-1133">Transmembrane helix</keyword>
<dbReference type="OrthoDB" id="9789291at2"/>
<organism evidence="3 4">
    <name type="scientific">Paenibacillus graminis</name>
    <dbReference type="NCBI Taxonomy" id="189425"/>
    <lineage>
        <taxon>Bacteria</taxon>
        <taxon>Bacillati</taxon>
        <taxon>Bacillota</taxon>
        <taxon>Bacilli</taxon>
        <taxon>Bacillales</taxon>
        <taxon>Paenibacillaceae</taxon>
        <taxon>Paenibacillus</taxon>
    </lineage>
</organism>
<dbReference type="Pfam" id="PF01478">
    <property type="entry name" value="Peptidase_A24"/>
    <property type="match status" value="1"/>
</dbReference>
<dbReference type="RefSeq" id="WP_025705849.1">
    <property type="nucleotide sequence ID" value="NZ_CP009287.1"/>
</dbReference>
<keyword evidence="1" id="KW-0472">Membrane</keyword>
<keyword evidence="4" id="KW-1185">Reference proteome</keyword>
<dbReference type="eggNOG" id="COG1989">
    <property type="taxonomic scope" value="Bacteria"/>
</dbReference>
<evidence type="ECO:0000259" key="2">
    <source>
        <dbReference type="Pfam" id="PF01478"/>
    </source>
</evidence>
<proteinExistence type="predicted"/>
<gene>
    <name evidence="3" type="ORF">PGRAT_23345</name>
</gene>
<dbReference type="EMBL" id="CP009287">
    <property type="protein sequence ID" value="AIQ70257.1"/>
    <property type="molecule type" value="Genomic_DNA"/>
</dbReference>
<evidence type="ECO:0000313" key="4">
    <source>
        <dbReference type="Proteomes" id="UP000029500"/>
    </source>
</evidence>
<evidence type="ECO:0000256" key="1">
    <source>
        <dbReference type="SAM" id="Phobius"/>
    </source>
</evidence>
<sequence>MSSISLHIWLLFPLLLWASICDLKTKQIPNVIPLAIFLVGLLHFSPLFSIFGLLCTGIPYWIGAIGSDGKIGGGDIKLMAACGFVFGPLYGTLQSLSGLGFVLIFATAIALRHGFHIAKYTALPLAPFLSAGGVVVVILAHLTK</sequence>
<accession>A0A089MAF1</accession>
<dbReference type="STRING" id="189425.PGRAT_23345"/>
<feature type="transmembrane region" description="Helical" evidence="1">
    <location>
        <begin position="96"/>
        <end position="115"/>
    </location>
</feature>
<name>A0A089MAF1_9BACL</name>
<dbReference type="KEGG" id="pgm:PGRAT_23345"/>
<protein>
    <recommendedName>
        <fullName evidence="2">Prepilin type IV endopeptidase peptidase domain-containing protein</fullName>
    </recommendedName>
</protein>
<dbReference type="HOGENOM" id="CLU_057101_8_2_9"/>
<dbReference type="AlphaFoldDB" id="A0A089MAF1"/>
<dbReference type="GO" id="GO:0016020">
    <property type="term" value="C:membrane"/>
    <property type="evidence" value="ECO:0007669"/>
    <property type="project" value="InterPro"/>
</dbReference>
<dbReference type="Proteomes" id="UP000029500">
    <property type="component" value="Chromosome"/>
</dbReference>
<reference evidence="3 4" key="1">
    <citation type="submission" date="2014-08" db="EMBL/GenBank/DDBJ databases">
        <title>Comparative genomics of the Paenibacillus odorifer group.</title>
        <authorList>
            <person name="den Bakker H.C."/>
            <person name="Tsai Y.-C."/>
            <person name="Martin N."/>
            <person name="Korlach J."/>
            <person name="Wiedmann M."/>
        </authorList>
    </citation>
    <scope>NUCLEOTIDE SEQUENCE [LARGE SCALE GENOMIC DNA]</scope>
    <source>
        <strain evidence="3 4">DSM 15220</strain>
    </source>
</reference>
<feature type="domain" description="Prepilin type IV endopeptidase peptidase" evidence="2">
    <location>
        <begin position="9"/>
        <end position="101"/>
    </location>
</feature>
<dbReference type="Gene3D" id="1.20.120.1220">
    <property type="match status" value="1"/>
</dbReference>
<dbReference type="GO" id="GO:0004190">
    <property type="term" value="F:aspartic-type endopeptidase activity"/>
    <property type="evidence" value="ECO:0007669"/>
    <property type="project" value="InterPro"/>
</dbReference>